<organism evidence="2 3">
    <name type="scientific">Mycobacterium ostraviense</name>
    <dbReference type="NCBI Taxonomy" id="2738409"/>
    <lineage>
        <taxon>Bacteria</taxon>
        <taxon>Bacillati</taxon>
        <taxon>Actinomycetota</taxon>
        <taxon>Actinomycetes</taxon>
        <taxon>Mycobacteriales</taxon>
        <taxon>Mycobacteriaceae</taxon>
        <taxon>Mycobacterium</taxon>
    </lineage>
</organism>
<dbReference type="SUPFAM" id="SSF47413">
    <property type="entry name" value="lambda repressor-like DNA-binding domains"/>
    <property type="match status" value="1"/>
</dbReference>
<dbReference type="RefSeq" id="WP_075509202.1">
    <property type="nucleotide sequence ID" value="NZ_CP089224.1"/>
</dbReference>
<dbReference type="AlphaFoldDB" id="A0A162E9G3"/>
<sequence length="102" mass="11456">MTTLDDLRRRRPGNRARIDAIKDEMDREVAQYRLRELREDAGYTQTSLAAAIGVGQNRVSQMEHGNLGTSRIDTLRKYVEATGGELEVAVKRPDGSRVLLSL</sequence>
<evidence type="ECO:0000313" key="2">
    <source>
        <dbReference type="EMBL" id="KZS67828.1"/>
    </source>
</evidence>
<dbReference type="Proteomes" id="UP000077342">
    <property type="component" value="Unassembled WGS sequence"/>
</dbReference>
<keyword evidence="3" id="KW-1185">Reference proteome</keyword>
<dbReference type="SMART" id="SM00530">
    <property type="entry name" value="HTH_XRE"/>
    <property type="match status" value="1"/>
</dbReference>
<protein>
    <submittedName>
        <fullName evidence="2">Transcriptional regulator</fullName>
    </submittedName>
</protein>
<comment type="caution">
    <text evidence="2">The sequence shown here is derived from an EMBL/GenBank/DDBJ whole genome shotgun (WGS) entry which is preliminary data.</text>
</comment>
<evidence type="ECO:0000313" key="3">
    <source>
        <dbReference type="Proteomes" id="UP000077342"/>
    </source>
</evidence>
<evidence type="ECO:0000259" key="1">
    <source>
        <dbReference type="PROSITE" id="PS50943"/>
    </source>
</evidence>
<proteinExistence type="predicted"/>
<dbReference type="GO" id="GO:0003677">
    <property type="term" value="F:DNA binding"/>
    <property type="evidence" value="ECO:0007669"/>
    <property type="project" value="InterPro"/>
</dbReference>
<dbReference type="InterPro" id="IPR001387">
    <property type="entry name" value="Cro/C1-type_HTH"/>
</dbReference>
<accession>A0A162E9G3</accession>
<dbReference type="EMBL" id="LWCI01000014">
    <property type="protein sequence ID" value="KZS67828.1"/>
    <property type="molecule type" value="Genomic_DNA"/>
</dbReference>
<gene>
    <name evidence="2" type="ORF">A4G28_26950</name>
</gene>
<dbReference type="InterPro" id="IPR010982">
    <property type="entry name" value="Lambda_DNA-bd_dom_sf"/>
</dbReference>
<name>A0A162E9G3_9MYCO</name>
<reference evidence="3" key="1">
    <citation type="submission" date="2016-04" db="EMBL/GenBank/DDBJ databases">
        <authorList>
            <person name="Strapagiel D."/>
            <person name="Borowka P."/>
            <person name="Marciniak B."/>
            <person name="Bakula Z."/>
            <person name="Van Ingen J."/>
            <person name="Safianowska A."/>
            <person name="Dziadek J."/>
            <person name="Jagielski T."/>
        </authorList>
    </citation>
    <scope>NUCLEOTIDE SEQUENCE [LARGE SCALE GENOMIC DNA]</scope>
    <source>
        <strain evidence="3">1010001458</strain>
    </source>
</reference>
<dbReference type="Gene3D" id="1.10.260.40">
    <property type="entry name" value="lambda repressor-like DNA-binding domains"/>
    <property type="match status" value="1"/>
</dbReference>
<dbReference type="Pfam" id="PF01381">
    <property type="entry name" value="HTH_3"/>
    <property type="match status" value="1"/>
</dbReference>
<dbReference type="CDD" id="cd00093">
    <property type="entry name" value="HTH_XRE"/>
    <property type="match status" value="1"/>
</dbReference>
<dbReference type="PROSITE" id="PS50943">
    <property type="entry name" value="HTH_CROC1"/>
    <property type="match status" value="1"/>
</dbReference>
<feature type="domain" description="HTH cro/C1-type" evidence="1">
    <location>
        <begin position="34"/>
        <end position="89"/>
    </location>
</feature>